<organism evidence="2 3">
    <name type="scientific">Mycolicibacterium setense</name>
    <dbReference type="NCBI Taxonomy" id="431269"/>
    <lineage>
        <taxon>Bacteria</taxon>
        <taxon>Bacillati</taxon>
        <taxon>Actinomycetota</taxon>
        <taxon>Actinomycetes</taxon>
        <taxon>Mycobacteriales</taxon>
        <taxon>Mycobacteriaceae</taxon>
        <taxon>Mycolicibacterium</taxon>
    </lineage>
</organism>
<evidence type="ECO:0000256" key="1">
    <source>
        <dbReference type="SAM" id="Phobius"/>
    </source>
</evidence>
<feature type="transmembrane region" description="Helical" evidence="1">
    <location>
        <begin position="12"/>
        <end position="33"/>
    </location>
</feature>
<keyword evidence="3" id="KW-1185">Reference proteome</keyword>
<keyword evidence="1" id="KW-0812">Transmembrane</keyword>
<dbReference type="RefSeq" id="WP_039326505.1">
    <property type="nucleotide sequence ID" value="NZ_JACKSA010000074.1"/>
</dbReference>
<accession>A0ABR4YPB0</accession>
<keyword evidence="1" id="KW-1133">Transmembrane helix</keyword>
<protein>
    <submittedName>
        <fullName evidence="2">Membrane protein</fullName>
    </submittedName>
</protein>
<evidence type="ECO:0000313" key="2">
    <source>
        <dbReference type="EMBL" id="KHO20196.1"/>
    </source>
</evidence>
<sequence length="42" mass="5236">MNEQERKRKRALIVLQVVIYGYLFTMFCIQMYMSFARGWWDL</sequence>
<evidence type="ECO:0000313" key="3">
    <source>
        <dbReference type="Proteomes" id="UP000031004"/>
    </source>
</evidence>
<dbReference type="EMBL" id="JTLZ01000012">
    <property type="protein sequence ID" value="KHO20196.1"/>
    <property type="molecule type" value="Genomic_DNA"/>
</dbReference>
<comment type="caution">
    <text evidence="2">The sequence shown here is derived from an EMBL/GenBank/DDBJ whole genome shotgun (WGS) entry which is preliminary data.</text>
</comment>
<dbReference type="Proteomes" id="UP000031004">
    <property type="component" value="Unassembled WGS sequence"/>
</dbReference>
<name>A0ABR4YPB0_9MYCO</name>
<reference evidence="2 3" key="1">
    <citation type="submission" date="2014-11" db="EMBL/GenBank/DDBJ databases">
        <title>Mycobacterium setense Manresensis Genome.</title>
        <authorList>
            <person name="Rech G."/>
            <person name="Sumoy L."/>
        </authorList>
    </citation>
    <scope>NUCLEOTIDE SEQUENCE [LARGE SCALE GENOMIC DNA]</scope>
    <source>
        <strain evidence="2 3">Manresensis</strain>
    </source>
</reference>
<proteinExistence type="predicted"/>
<keyword evidence="1" id="KW-0472">Membrane</keyword>
<gene>
    <name evidence="2" type="ORF">QQ44_26955</name>
</gene>